<evidence type="ECO:0000259" key="2">
    <source>
        <dbReference type="Pfam" id="PF08028"/>
    </source>
</evidence>
<reference evidence="3 6" key="1">
    <citation type="journal article" date="2017" name="Elife">
        <title>Extensive horizontal gene transfer in cheese-associated bacteria.</title>
        <authorList>
            <person name="Bonham K.S."/>
            <person name="Wolfe B.E."/>
            <person name="Dutton R.J."/>
        </authorList>
    </citation>
    <scope>NUCLEOTIDE SEQUENCE [LARGE SCALE GENOMIC DNA]</scope>
    <source>
        <strain evidence="3 6">JB5</strain>
    </source>
</reference>
<evidence type="ECO:0000313" key="3">
    <source>
        <dbReference type="EMBL" id="PCC17379.1"/>
    </source>
</evidence>
<dbReference type="SUPFAM" id="SSF56645">
    <property type="entry name" value="Acyl-CoA dehydrogenase NM domain-like"/>
    <property type="match status" value="1"/>
</dbReference>
<dbReference type="AlphaFoldDB" id="A0A2H1J251"/>
<dbReference type="InterPro" id="IPR036250">
    <property type="entry name" value="AcylCo_DH-like_C"/>
</dbReference>
<evidence type="ECO:0000256" key="1">
    <source>
        <dbReference type="ARBA" id="ARBA00023002"/>
    </source>
</evidence>
<feature type="domain" description="Acyl-CoA dehydrogenase C-terminal" evidence="2">
    <location>
        <begin position="248"/>
        <end position="379"/>
    </location>
</feature>
<dbReference type="EMBL" id="FXYZ01000006">
    <property type="protein sequence ID" value="SMX81499.1"/>
    <property type="molecule type" value="Genomic_DNA"/>
</dbReference>
<proteinExistence type="predicted"/>
<dbReference type="InterPro" id="IPR046373">
    <property type="entry name" value="Acyl-CoA_Oxase/DH_mid-dom_sf"/>
</dbReference>
<dbReference type="PANTHER" id="PTHR43884">
    <property type="entry name" value="ACYL-COA DEHYDROGENASE"/>
    <property type="match status" value="1"/>
</dbReference>
<accession>A0A2A3X148</accession>
<dbReference type="EMBL" id="FXZI01000010">
    <property type="protein sequence ID" value="SMX98727.1"/>
    <property type="molecule type" value="Genomic_DNA"/>
</dbReference>
<keyword evidence="1" id="KW-0560">Oxidoreductase</keyword>
<evidence type="ECO:0000313" key="8">
    <source>
        <dbReference type="Proteomes" id="UP000234327"/>
    </source>
</evidence>
<dbReference type="GO" id="GO:0003995">
    <property type="term" value="F:acyl-CoA dehydrogenase activity"/>
    <property type="evidence" value="ECO:0007669"/>
    <property type="project" value="TreeGrafter"/>
</dbReference>
<dbReference type="PIRSF" id="PIRSF016578">
    <property type="entry name" value="HsaA"/>
    <property type="match status" value="1"/>
</dbReference>
<dbReference type="Proteomes" id="UP000234300">
    <property type="component" value="Unassembled WGS sequence"/>
</dbReference>
<evidence type="ECO:0000313" key="6">
    <source>
        <dbReference type="Proteomes" id="UP000218377"/>
    </source>
</evidence>
<dbReference type="InterPro" id="IPR037069">
    <property type="entry name" value="AcylCoA_DH/ox_N_sf"/>
</dbReference>
<dbReference type="Gene3D" id="1.10.540.10">
    <property type="entry name" value="Acyl-CoA dehydrogenase/oxidase, N-terminal domain"/>
    <property type="match status" value="1"/>
</dbReference>
<dbReference type="InterPro" id="IPR009100">
    <property type="entry name" value="AcylCoA_DH/oxidase_NM_dom_sf"/>
</dbReference>
<sequence length="402" mass="42234">MDATAVLRAADTAARSTSDDPIAMVVDGVHAMAEELWADARRSDETGLTDAKIVQSLDRIGCFRLTAPPRCGGLGEGAGAVLQTARSLARFHPSAAWNVVVSASHVANAQCFERDPFATLAPGAGDLQMAGSYGSRVAQSWREGDHHVVNGTWSMASNAQHAHWATIDAAHQDLGRVIMIMPLSELTVVDTWQAIGMRGTASHTLTADGLEVGEDSLIPFSRFTEIPEGPDSETLAARLPKVLRTSIGLAGVALGTAQALADEVARRGCYSPTTFSAENTGVSPQAVFSVELGAARSRLRSAQLLLESVADGLDAIGRAHQQPTPPQVVEARSNLGRVSRDIADAVHELCFLAGSATAVEGNDLGRLWRDAQVAVHHGALAPAAGFATDGNRAVHNHAAERD</sequence>
<dbReference type="GO" id="GO:0050660">
    <property type="term" value="F:flavin adenine dinucleotide binding"/>
    <property type="evidence" value="ECO:0007669"/>
    <property type="project" value="InterPro"/>
</dbReference>
<dbReference type="InterPro" id="IPR013107">
    <property type="entry name" value="Acyl-CoA_DH_C"/>
</dbReference>
<dbReference type="EMBL" id="NRGX01000001">
    <property type="protein sequence ID" value="PCC17379.1"/>
    <property type="molecule type" value="Genomic_DNA"/>
</dbReference>
<dbReference type="RefSeq" id="WP_096157378.1">
    <property type="nucleotide sequence ID" value="NZ_FXYZ01000006.1"/>
</dbReference>
<dbReference type="Gene3D" id="2.40.110.10">
    <property type="entry name" value="Butyryl-CoA Dehydrogenase, subunit A, domain 2"/>
    <property type="match status" value="1"/>
</dbReference>
<dbReference type="SUPFAM" id="SSF47203">
    <property type="entry name" value="Acyl-CoA dehydrogenase C-terminal domain-like"/>
    <property type="match status" value="1"/>
</dbReference>
<dbReference type="Gene3D" id="1.20.140.10">
    <property type="entry name" value="Butyryl-CoA Dehydrogenase, subunit A, domain 3"/>
    <property type="match status" value="1"/>
</dbReference>
<dbReference type="Proteomes" id="UP000218377">
    <property type="component" value="Unassembled WGS sequence"/>
</dbReference>
<dbReference type="Proteomes" id="UP000234327">
    <property type="component" value="Unassembled WGS sequence"/>
</dbReference>
<evidence type="ECO:0000313" key="5">
    <source>
        <dbReference type="EMBL" id="SMX98727.1"/>
    </source>
</evidence>
<accession>A0A2H1J251</accession>
<dbReference type="Pfam" id="PF08028">
    <property type="entry name" value="Acyl-CoA_dh_2"/>
    <property type="match status" value="1"/>
</dbReference>
<evidence type="ECO:0000313" key="7">
    <source>
        <dbReference type="Proteomes" id="UP000234300"/>
    </source>
</evidence>
<gene>
    <name evidence="4" type="ORF">BAURA63_01804</name>
    <name evidence="5" type="ORF">BAURA86_02781</name>
    <name evidence="3" type="ORF">CIK79_03150</name>
</gene>
<name>A0A2H1J251_BREAU</name>
<protein>
    <submittedName>
        <fullName evidence="4">Acyl-CoA dehydrogenase</fullName>
    </submittedName>
</protein>
<reference evidence="7 8" key="2">
    <citation type="submission" date="2017-03" db="EMBL/GenBank/DDBJ databases">
        <authorList>
            <person name="Afonso C.L."/>
            <person name="Miller P.J."/>
            <person name="Scott M.A."/>
            <person name="Spackman E."/>
            <person name="Goraichik I."/>
            <person name="Dimitrov K.M."/>
            <person name="Suarez D.L."/>
            <person name="Swayne D.E."/>
        </authorList>
    </citation>
    <scope>NUCLEOTIDE SEQUENCE [LARGE SCALE GENOMIC DNA]</scope>
    <source>
        <strain evidence="4">6</strain>
        <strain evidence="8">6(3)</strain>
        <strain evidence="5">8</strain>
        <strain evidence="7">8(6)</strain>
    </source>
</reference>
<dbReference type="PANTHER" id="PTHR43884:SF25">
    <property type="entry name" value="ACYL-COA DEHYDROGENASE YDBM-RELATED"/>
    <property type="match status" value="1"/>
</dbReference>
<evidence type="ECO:0000313" key="4">
    <source>
        <dbReference type="EMBL" id="SMX81499.1"/>
    </source>
</evidence>
<organism evidence="4 8">
    <name type="scientific">Brevibacterium aurantiacum</name>
    <dbReference type="NCBI Taxonomy" id="273384"/>
    <lineage>
        <taxon>Bacteria</taxon>
        <taxon>Bacillati</taxon>
        <taxon>Actinomycetota</taxon>
        <taxon>Actinomycetes</taxon>
        <taxon>Micrococcales</taxon>
        <taxon>Brevibacteriaceae</taxon>
        <taxon>Brevibacterium</taxon>
    </lineage>
</organism>